<feature type="transmembrane region" description="Helical" evidence="1">
    <location>
        <begin position="94"/>
        <end position="112"/>
    </location>
</feature>
<evidence type="ECO:0000313" key="4">
    <source>
        <dbReference type="EMBL" id="CEA13880.1"/>
    </source>
</evidence>
<feature type="transmembrane region" description="Helical" evidence="1">
    <location>
        <begin position="357"/>
        <end position="380"/>
    </location>
</feature>
<dbReference type="RefSeq" id="WP_048073018.1">
    <property type="nucleotide sequence ID" value="NZ_CP006933.1"/>
</dbReference>
<dbReference type="STRING" id="2162.BRM9_2133"/>
<feature type="transmembrane region" description="Helical" evidence="1">
    <location>
        <begin position="118"/>
        <end position="136"/>
    </location>
</feature>
<reference evidence="4" key="2">
    <citation type="submission" date="2014-08" db="EMBL/GenBank/DDBJ databases">
        <authorList>
            <person name="Wibberg D."/>
        </authorList>
    </citation>
    <scope>NUCLEOTIDE SEQUENCE</scope>
</reference>
<evidence type="ECO:0000256" key="1">
    <source>
        <dbReference type="SAM" id="Phobius"/>
    </source>
</evidence>
<feature type="transmembrane region" description="Helical" evidence="1">
    <location>
        <begin position="12"/>
        <end position="34"/>
    </location>
</feature>
<feature type="transmembrane region" description="Helical" evidence="1">
    <location>
        <begin position="180"/>
        <end position="203"/>
    </location>
</feature>
<feature type="transmembrane region" description="Helical" evidence="1">
    <location>
        <begin position="215"/>
        <end position="234"/>
    </location>
</feature>
<reference evidence="5" key="3">
    <citation type="submission" date="2014-09" db="EMBL/GenBank/DDBJ databases">
        <authorList>
            <person name="Bishop-Lilly K.A."/>
            <person name="Broomall S.M."/>
            <person name="Chain P.S."/>
            <person name="Chertkov O."/>
            <person name="Coyne S.R."/>
            <person name="Daligault H.E."/>
            <person name="Davenport K.W."/>
            <person name="Erkkila T."/>
            <person name="Frey K.G."/>
            <person name="Gibbons H.S."/>
            <person name="Gu W."/>
            <person name="Jaissle J."/>
            <person name="Johnson S.L."/>
            <person name="Koroleva G.I."/>
            <person name="Ladner J.T."/>
            <person name="Lo C.-C."/>
            <person name="Minogue T.D."/>
            <person name="Munk C."/>
            <person name="Palacios G.F."/>
            <person name="Redden C.L."/>
            <person name="Rosenzweig C.N."/>
            <person name="Scholz M.B."/>
            <person name="Teshima H."/>
            <person name="Xu Y."/>
        </authorList>
    </citation>
    <scope>NUCLEOTIDE SEQUENCE</scope>
    <source>
        <strain evidence="5">Mb9</strain>
    </source>
</reference>
<dbReference type="InterPro" id="IPR038731">
    <property type="entry name" value="RgtA/B/C-like"/>
</dbReference>
<dbReference type="EMBL" id="LN734822">
    <property type="protein sequence ID" value="CEL23853.1"/>
    <property type="molecule type" value="Genomic_DNA"/>
</dbReference>
<organism evidence="4">
    <name type="scientific">Methanobacterium formicicum</name>
    <dbReference type="NCBI Taxonomy" id="2162"/>
    <lineage>
        <taxon>Archaea</taxon>
        <taxon>Methanobacteriati</taxon>
        <taxon>Methanobacteriota</taxon>
        <taxon>Methanomada group</taxon>
        <taxon>Methanobacteria</taxon>
        <taxon>Methanobacteriales</taxon>
        <taxon>Methanobacteriaceae</taxon>
        <taxon>Methanobacterium</taxon>
    </lineage>
</organism>
<feature type="transmembrane region" description="Helical" evidence="1">
    <location>
        <begin position="143"/>
        <end position="160"/>
    </location>
</feature>
<keyword evidence="1" id="KW-1133">Transmembrane helix</keyword>
<reference evidence="3" key="1">
    <citation type="submission" date="2013-12" db="EMBL/GenBank/DDBJ databases">
        <title>The complete genome sequence of Methanobacterium sp. BRM9.</title>
        <authorList>
            <consortium name="Pastoral Greenhouse Gas Research Consortium"/>
            <person name="Kelly W.J."/>
            <person name="Leahy S.C."/>
            <person name="Perry R."/>
            <person name="Li D."/>
            <person name="Altermann E."/>
            <person name="Lambie S.C."/>
            <person name="Attwood G.T."/>
        </authorList>
    </citation>
    <scope>NUCLEOTIDE SEQUENCE [LARGE SCALE GENOMIC DNA]</scope>
    <source>
        <strain evidence="3">BRM9</strain>
    </source>
</reference>
<dbReference type="EMBL" id="CP006933">
    <property type="protein sequence ID" value="AIS32935.1"/>
    <property type="molecule type" value="Genomic_DNA"/>
</dbReference>
<feature type="transmembrane region" description="Helical" evidence="1">
    <location>
        <begin position="328"/>
        <end position="345"/>
    </location>
</feature>
<name>A0A090I6U2_METFO</name>
<evidence type="ECO:0000313" key="3">
    <source>
        <dbReference type="EMBL" id="AIS32935.1"/>
    </source>
</evidence>
<dbReference type="GeneID" id="26738465"/>
<dbReference type="EMBL" id="LN515531">
    <property type="protein sequence ID" value="CEA13880.1"/>
    <property type="molecule type" value="Genomic_DNA"/>
</dbReference>
<keyword evidence="1" id="KW-0812">Transmembrane</keyword>
<dbReference type="KEGG" id="mfc:BRM9_2133"/>
<evidence type="ECO:0000313" key="5">
    <source>
        <dbReference type="EMBL" id="CEL23853.1"/>
    </source>
</evidence>
<dbReference type="Pfam" id="PF13231">
    <property type="entry name" value="PMT_2"/>
    <property type="match status" value="1"/>
</dbReference>
<feature type="domain" description="Glycosyltransferase RgtA/B/C/D-like" evidence="2">
    <location>
        <begin position="73"/>
        <end position="230"/>
    </location>
</feature>
<protein>
    <submittedName>
        <fullName evidence="4">Putative membrane protein</fullName>
    </submittedName>
</protein>
<dbReference type="Proteomes" id="UP000062768">
    <property type="component" value="Chromosome I"/>
</dbReference>
<proteinExistence type="predicted"/>
<keyword evidence="1" id="KW-0472">Membrane</keyword>
<dbReference type="KEGG" id="mfi:DSM1535_1548"/>
<dbReference type="OrthoDB" id="71268at2157"/>
<feature type="transmembrane region" description="Helical" evidence="1">
    <location>
        <begin position="298"/>
        <end position="322"/>
    </location>
</feature>
<evidence type="ECO:0000313" key="6">
    <source>
        <dbReference type="Proteomes" id="UP000062768"/>
    </source>
</evidence>
<accession>A0A090I6U2</accession>
<dbReference type="Proteomes" id="UP000029661">
    <property type="component" value="Chromosome"/>
</dbReference>
<feature type="transmembrane region" description="Helical" evidence="1">
    <location>
        <begin position="254"/>
        <end position="278"/>
    </location>
</feature>
<dbReference type="PATRIC" id="fig|2162.10.peg.206"/>
<dbReference type="AlphaFoldDB" id="A0A090I6U2"/>
<sequence length="488" mass="55746">MEYSNLTRNKSFLLLIPAILALFLAFIPTLNYQWPLSWDIYYHVHLAKLYMAQGFTLWDPLTYAPFGRPIFYPPLFHYLLASLAILFKVDPFQVSRWIQPIFAFSLVLSFTYVVEKLYNLRVALTAGFFLFFTSVFHRAMLPLPETMALILFPLAIYLYYRALEGDGLKFAVSGGILSGMMMLTHDLTGLVMLGVVLLFTLALKLRRDNMEYRSLWVFLGFTLLVAALWWLPLLMAYGFTFHNPQPRLPGVLDYIFILVKTLGLPALIFAILWIVIGFKELEKDSNGKWYKKLSPKNILIGVWVLFLLIVSNAYLLGFSILIDRILNFAVFPVVIMASLGMEYIYSVKSKKSVYHNAYKVLIVLLIASSVCSGLFCALSVKPMVHDSQRDVAQWFAAHGDGKGVVMSLTEGLDPVIVSISRQPVSTGGYQPGMVKSLDRNLYYSGAYSPEDLKRDNIEYFVEQSPIPHPSYFTMVYQNKDYKVWRVDI</sequence>
<feature type="transmembrane region" description="Helical" evidence="1">
    <location>
        <begin position="70"/>
        <end position="87"/>
    </location>
</feature>
<evidence type="ECO:0000259" key="2">
    <source>
        <dbReference type="Pfam" id="PF13231"/>
    </source>
</evidence>
<keyword evidence="6" id="KW-1185">Reference proteome</keyword>
<gene>
    <name evidence="3" type="ORF">BRM9_2133</name>
    <name evidence="4" type="ORF">DSM1535_1548</name>
    <name evidence="5" type="ORF">MB9_0198</name>
</gene>